<dbReference type="InterPro" id="IPR003495">
    <property type="entry name" value="CobW/HypB/UreG_nucleotide-bd"/>
</dbReference>
<dbReference type="PANTHER" id="PTHR13748">
    <property type="entry name" value="COBW-RELATED"/>
    <property type="match status" value="1"/>
</dbReference>
<dbReference type="KEGG" id="tasa:A1Q1_04880"/>
<accession>J5QBR6</accession>
<dbReference type="AlphaFoldDB" id="J5QBR6"/>
<dbReference type="GeneID" id="25988392"/>
<dbReference type="InterPro" id="IPR051316">
    <property type="entry name" value="Zinc-reg_GTPase_activator"/>
</dbReference>
<gene>
    <name evidence="2" type="ORF">A1Q1_04880</name>
</gene>
<dbReference type="EMBL" id="ALBS01000288">
    <property type="protein sequence ID" value="EJT46513.1"/>
    <property type="molecule type" value="Genomic_DNA"/>
</dbReference>
<evidence type="ECO:0000313" key="3">
    <source>
        <dbReference type="Proteomes" id="UP000002748"/>
    </source>
</evidence>
<dbReference type="Pfam" id="PF02492">
    <property type="entry name" value="cobW"/>
    <property type="match status" value="1"/>
</dbReference>
<dbReference type="RefSeq" id="XP_014177171.1">
    <property type="nucleotide sequence ID" value="XM_014321696.1"/>
</dbReference>
<dbReference type="Gene3D" id="3.40.50.300">
    <property type="entry name" value="P-loop containing nucleotide triphosphate hydrolases"/>
    <property type="match status" value="1"/>
</dbReference>
<organism evidence="2 3">
    <name type="scientific">Trichosporon asahii var. asahii (strain ATCC 90039 / CBS 2479 / JCM 2466 / KCTC 7840 / NBRC 103889/ NCYC 2677 / UAMH 7654)</name>
    <name type="common">Yeast</name>
    <dbReference type="NCBI Taxonomy" id="1186058"/>
    <lineage>
        <taxon>Eukaryota</taxon>
        <taxon>Fungi</taxon>
        <taxon>Dikarya</taxon>
        <taxon>Basidiomycota</taxon>
        <taxon>Agaricomycotina</taxon>
        <taxon>Tremellomycetes</taxon>
        <taxon>Trichosporonales</taxon>
        <taxon>Trichosporonaceae</taxon>
        <taxon>Trichosporon</taxon>
    </lineage>
</organism>
<comment type="caution">
    <text evidence="2">The sequence shown here is derived from an EMBL/GenBank/DDBJ whole genome shotgun (WGS) entry which is preliminary data.</text>
</comment>
<dbReference type="OrthoDB" id="272672at2759"/>
<reference evidence="2 3" key="1">
    <citation type="journal article" date="2012" name="Eukaryot. Cell">
        <title>Draft genome sequence of CBS 2479, the standard type strain of Trichosporon asahii.</title>
        <authorList>
            <person name="Yang R.Y."/>
            <person name="Li H.T."/>
            <person name="Zhu H."/>
            <person name="Zhou G.P."/>
            <person name="Wang M."/>
            <person name="Wang L."/>
        </authorList>
    </citation>
    <scope>NUCLEOTIDE SEQUENCE [LARGE SCALE GENOMIC DNA]</scope>
    <source>
        <strain evidence="3">ATCC 90039 / CBS 2479 / JCM 2466 / KCTC 7840 / NCYC 2677 / UAMH 7654</strain>
    </source>
</reference>
<protein>
    <submittedName>
        <fullName evidence="2">Cytoplasm protein</fullName>
    </submittedName>
</protein>
<evidence type="ECO:0000259" key="1">
    <source>
        <dbReference type="Pfam" id="PF02492"/>
    </source>
</evidence>
<name>J5QBR6_TRIAS</name>
<sequence length="299" mass="33021">MSRVSSNASLEADMTVDSLLAKQGNITGVSEILNGCFGSAFPATLALQIRKLEPEGFKLDGVVTVIDCKNFKGYEDTSPSAKLQAKYTDLHLLSKHEQCTEREFDILLDHLGELTDQTPYIKVSKDKPIRPEVLFGLDTQLFKLEDEQNTWEALGGEGKHMDEVETRSVWRGGAQPGKHEHAEGETCKSCPKGEAVEGGLLSRDQLDAALKLPFEIYRVKGIVRFPAEDGKRAVNGEAKNYETYILNWAFGNYDLTRAPKLDDAPDLEGVVCRLTVMGERGEVNRKAKKIAEALGAQYA</sequence>
<dbReference type="VEuPathDB" id="FungiDB:A1Q1_04880"/>
<dbReference type="InterPro" id="IPR027417">
    <property type="entry name" value="P-loop_NTPase"/>
</dbReference>
<proteinExistence type="predicted"/>
<evidence type="ECO:0000313" key="2">
    <source>
        <dbReference type="EMBL" id="EJT46513.1"/>
    </source>
</evidence>
<feature type="domain" description="CobW/HypB/UreG nucleotide-binding" evidence="1">
    <location>
        <begin position="13"/>
        <end position="117"/>
    </location>
</feature>
<dbReference type="GO" id="GO:0005737">
    <property type="term" value="C:cytoplasm"/>
    <property type="evidence" value="ECO:0007669"/>
    <property type="project" value="TreeGrafter"/>
</dbReference>
<dbReference type="Proteomes" id="UP000002748">
    <property type="component" value="Unassembled WGS sequence"/>
</dbReference>
<dbReference type="PANTHER" id="PTHR13748:SF62">
    <property type="entry name" value="COBW DOMAIN-CONTAINING PROTEIN"/>
    <property type="match status" value="1"/>
</dbReference>
<dbReference type="HOGENOM" id="CLU_017452_3_0_1"/>